<dbReference type="AlphaFoldDB" id="A0A1J1CCA4"/>
<gene>
    <name evidence="2" type="ORF">Cabys_3157</name>
</gene>
<dbReference type="InterPro" id="IPR026444">
    <property type="entry name" value="Secre_tail"/>
</dbReference>
<reference evidence="2 3" key="1">
    <citation type="submission" date="2016-11" db="EMBL/GenBank/DDBJ databases">
        <title>Genomic analysis of Caldithrix abyssi and proposal of a novel bacterial phylum Caldithrichaeota.</title>
        <authorList>
            <person name="Kublanov I."/>
            <person name="Sigalova O."/>
            <person name="Gavrilov S."/>
            <person name="Lebedinsky A."/>
            <person name="Ivanova N."/>
            <person name="Daum C."/>
            <person name="Reddy T."/>
            <person name="Klenk H.P."/>
            <person name="Goker M."/>
            <person name="Reva O."/>
            <person name="Miroshnichenko M."/>
            <person name="Kyprides N."/>
            <person name="Woyke T."/>
            <person name="Gelfand M."/>
        </authorList>
    </citation>
    <scope>NUCLEOTIDE SEQUENCE [LARGE SCALE GENOMIC DNA]</scope>
    <source>
        <strain evidence="2 3">LF13</strain>
    </source>
</reference>
<evidence type="ECO:0000259" key="1">
    <source>
        <dbReference type="Pfam" id="PF18962"/>
    </source>
</evidence>
<dbReference type="EMBL" id="CP018099">
    <property type="protein sequence ID" value="APF19905.1"/>
    <property type="molecule type" value="Genomic_DNA"/>
</dbReference>
<evidence type="ECO:0000313" key="2">
    <source>
        <dbReference type="EMBL" id="APF19905.1"/>
    </source>
</evidence>
<dbReference type="NCBIfam" id="TIGR04183">
    <property type="entry name" value="Por_Secre_tail"/>
    <property type="match status" value="1"/>
</dbReference>
<name>A0A1J1CCA4_CALAY</name>
<proteinExistence type="predicted"/>
<protein>
    <submittedName>
        <fullName evidence="2">Por secretion system C-terminal sorting domain-containing protein</fullName>
    </submittedName>
</protein>
<accession>A0A1J1CCA4</accession>
<dbReference type="RefSeq" id="WP_150125340.1">
    <property type="nucleotide sequence ID" value="NZ_CP018099.1"/>
</dbReference>
<dbReference type="Pfam" id="PF18962">
    <property type="entry name" value="Por_Secre_tail"/>
    <property type="match status" value="1"/>
</dbReference>
<dbReference type="Gene3D" id="2.60.40.4070">
    <property type="match status" value="1"/>
</dbReference>
<organism evidence="2 3">
    <name type="scientific">Caldithrix abyssi DSM 13497</name>
    <dbReference type="NCBI Taxonomy" id="880073"/>
    <lineage>
        <taxon>Bacteria</taxon>
        <taxon>Pseudomonadati</taxon>
        <taxon>Calditrichota</taxon>
        <taxon>Calditrichia</taxon>
        <taxon>Calditrichales</taxon>
        <taxon>Calditrichaceae</taxon>
        <taxon>Caldithrix</taxon>
    </lineage>
</organism>
<feature type="domain" description="Secretion system C-terminal sorting" evidence="1">
    <location>
        <begin position="416"/>
        <end position="490"/>
    </location>
</feature>
<evidence type="ECO:0000313" key="3">
    <source>
        <dbReference type="Proteomes" id="UP000183868"/>
    </source>
</evidence>
<dbReference type="Proteomes" id="UP000183868">
    <property type="component" value="Chromosome"/>
</dbReference>
<sequence length="495" mass="55935">MVGNEYNVYIAFHREKMSDNFQPTGIHEIVCYKNTDQNFDQWNVILGPFEGSNPSLSHSKTGSNGDIGLVWDHNGKIYFKGTNYYGNWTATQQISDDLWYHQDNCKPNLSYTSGIAHIVWEGFHAITEMPTGYYRYFKVDEERLSDLTVLPSHGADVHHLSVSSKQYADNTTAYDYTVVYEGDGIVKVTQTSDNFEEENFGDGQYPNITEHDMIRSVWTKYNDAPYLLKTDYVESSGGGISPIIINPTPVIDYVISANQNNSVEGTITLEVEAVKFNHDTVYFDNALKSKTWIVTQDYIPLEMDLKVRFHNVYNGFNDEDVLYSLVFEDSTQGEIFLTNLKYKELPAPNGTDFEKFFKVTTIVNLAGKTGKICLKTNGLTPALITKRLDVFSQSPLNKSRPVNAVIPKTFALRQNFPNPFNPLTHITLELPQEAKVGLSVYTINGKKVQTLLKGQQAAGIYEVVFDGRNLASGVYIYRLTTDKGFAQSKKMTLIK</sequence>
<dbReference type="KEGG" id="caby:Cabys_3157"/>